<evidence type="ECO:0000313" key="1">
    <source>
        <dbReference type="EMBL" id="KAK1864298.1"/>
    </source>
</evidence>
<proteinExistence type="predicted"/>
<sequence>MVSPFPVSSSSVIALAVTSELVAGAISMGLGGYLSGRVEADTHEAERLRESWEVQHQPKQEEDEVVEVLGRFGLNRQQCEPVLQHFREHPDQWVDFMMRFELGLGDKPDTSRPFTSALAVGGSYVVGGLVPLLPYLIIPDANTALRYSAAATLLALFVFGWVKAMLIGSPKRAKSAVETLAVGGAAAAAAYFLAKLFNVDL</sequence>
<accession>A0ACC3C353</accession>
<keyword evidence="2" id="KW-1185">Reference proteome</keyword>
<protein>
    <submittedName>
        <fullName evidence="1">Uncharacterized protein</fullName>
    </submittedName>
</protein>
<gene>
    <name evidence="1" type="ORF">I4F81_006846</name>
</gene>
<name>A0ACC3C353_PYRYE</name>
<dbReference type="EMBL" id="CM020619">
    <property type="protein sequence ID" value="KAK1864298.1"/>
    <property type="molecule type" value="Genomic_DNA"/>
</dbReference>
<evidence type="ECO:0000313" key="2">
    <source>
        <dbReference type="Proteomes" id="UP000798662"/>
    </source>
</evidence>
<organism evidence="1 2">
    <name type="scientific">Pyropia yezoensis</name>
    <name type="common">Susabi-nori</name>
    <name type="synonym">Porphyra yezoensis</name>
    <dbReference type="NCBI Taxonomy" id="2788"/>
    <lineage>
        <taxon>Eukaryota</taxon>
        <taxon>Rhodophyta</taxon>
        <taxon>Bangiophyceae</taxon>
        <taxon>Bangiales</taxon>
        <taxon>Bangiaceae</taxon>
        <taxon>Pyropia</taxon>
    </lineage>
</organism>
<reference evidence="1" key="1">
    <citation type="submission" date="2019-11" db="EMBL/GenBank/DDBJ databases">
        <title>Nori genome reveals adaptations in red seaweeds to the harsh intertidal environment.</title>
        <authorList>
            <person name="Wang D."/>
            <person name="Mao Y."/>
        </authorList>
    </citation>
    <scope>NUCLEOTIDE SEQUENCE</scope>
    <source>
        <tissue evidence="1">Gametophyte</tissue>
    </source>
</reference>
<dbReference type="Proteomes" id="UP000798662">
    <property type="component" value="Chromosome 2"/>
</dbReference>
<comment type="caution">
    <text evidence="1">The sequence shown here is derived from an EMBL/GenBank/DDBJ whole genome shotgun (WGS) entry which is preliminary data.</text>
</comment>